<proteinExistence type="predicted"/>
<comment type="caution">
    <text evidence="1">The sequence shown here is derived from an EMBL/GenBank/DDBJ whole genome shotgun (WGS) entry which is preliminary data.</text>
</comment>
<sequence length="149" mass="16780">MIFITTSHTLAASPQQVKAALLDHAALGRFFNAKFLLVKPQNNDEEPGGVGAIRQVSMAGVTFKEQIMAVNKHHICYQIIGNKPVAKHKGDIYFFAVNSNPIRCQVSYSIRCKAPWWLPNSVLEFFIKRDVVNALKKLNNYFLGEQNEC</sequence>
<gene>
    <name evidence="1" type="ORF">PES01_10030</name>
</gene>
<dbReference type="InterPro" id="IPR019587">
    <property type="entry name" value="Polyketide_cyclase/dehydratase"/>
</dbReference>
<dbReference type="Gene3D" id="3.30.530.20">
    <property type="match status" value="1"/>
</dbReference>
<evidence type="ECO:0008006" key="3">
    <source>
        <dbReference type="Google" id="ProtNLM"/>
    </source>
</evidence>
<dbReference type="SUPFAM" id="SSF55961">
    <property type="entry name" value="Bet v1-like"/>
    <property type="match status" value="1"/>
</dbReference>
<dbReference type="CDD" id="cd07821">
    <property type="entry name" value="PYR_PYL_RCAR_like"/>
    <property type="match status" value="1"/>
</dbReference>
<dbReference type="InterPro" id="IPR023393">
    <property type="entry name" value="START-like_dom_sf"/>
</dbReference>
<evidence type="ECO:0000313" key="1">
    <source>
        <dbReference type="EMBL" id="GEK54158.1"/>
    </source>
</evidence>
<name>A0A510XT03_9GAMM</name>
<protein>
    <recommendedName>
        <fullName evidence="3">Polyketide cyclase</fullName>
    </recommendedName>
</protein>
<dbReference type="Pfam" id="PF10604">
    <property type="entry name" value="Polyketide_cyc2"/>
    <property type="match status" value="1"/>
</dbReference>
<dbReference type="AlphaFoldDB" id="A0A510XT03"/>
<dbReference type="EMBL" id="BJUM01000007">
    <property type="protein sequence ID" value="GEK54158.1"/>
    <property type="molecule type" value="Genomic_DNA"/>
</dbReference>
<dbReference type="OrthoDB" id="6293039at2"/>
<organism evidence="1 2">
    <name type="scientific">Pseudoalteromonas espejiana</name>
    <dbReference type="NCBI Taxonomy" id="28107"/>
    <lineage>
        <taxon>Bacteria</taxon>
        <taxon>Pseudomonadati</taxon>
        <taxon>Pseudomonadota</taxon>
        <taxon>Gammaproteobacteria</taxon>
        <taxon>Alteromonadales</taxon>
        <taxon>Pseudoalteromonadaceae</taxon>
        <taxon>Pseudoalteromonas</taxon>
    </lineage>
</organism>
<keyword evidence="2" id="KW-1185">Reference proteome</keyword>
<dbReference type="RefSeq" id="WP_089348550.1">
    <property type="nucleotide sequence ID" value="NZ_BJUM01000007.1"/>
</dbReference>
<dbReference type="Proteomes" id="UP000321419">
    <property type="component" value="Unassembled WGS sequence"/>
</dbReference>
<evidence type="ECO:0000313" key="2">
    <source>
        <dbReference type="Proteomes" id="UP000321419"/>
    </source>
</evidence>
<accession>A0A510XT03</accession>
<reference evidence="1 2" key="1">
    <citation type="submission" date="2019-07" db="EMBL/GenBank/DDBJ databases">
        <title>Whole genome shotgun sequence of Pseudoalteromonas espejiana NBRC 102222.</title>
        <authorList>
            <person name="Hosoyama A."/>
            <person name="Uohara A."/>
            <person name="Ohji S."/>
            <person name="Ichikawa N."/>
        </authorList>
    </citation>
    <scope>NUCLEOTIDE SEQUENCE [LARGE SCALE GENOMIC DNA]</scope>
    <source>
        <strain evidence="1 2">NBRC 102222</strain>
    </source>
</reference>